<dbReference type="Pfam" id="PF00400">
    <property type="entry name" value="WD40"/>
    <property type="match status" value="1"/>
</dbReference>
<evidence type="ECO:0000256" key="2">
    <source>
        <dbReference type="ARBA" id="ARBA00022448"/>
    </source>
</evidence>
<evidence type="ECO:0000256" key="9">
    <source>
        <dbReference type="ARBA" id="ARBA00022989"/>
    </source>
</evidence>
<keyword evidence="5" id="KW-0677">Repeat</keyword>
<evidence type="ECO:0000313" key="13">
    <source>
        <dbReference type="EMBL" id="KAJ3729019.1"/>
    </source>
</evidence>
<feature type="repeat" description="WD" evidence="11">
    <location>
        <begin position="331"/>
        <end position="361"/>
    </location>
</feature>
<dbReference type="SMART" id="SM00320">
    <property type="entry name" value="WD40"/>
    <property type="match status" value="2"/>
</dbReference>
<evidence type="ECO:0000256" key="10">
    <source>
        <dbReference type="ARBA" id="ARBA00023136"/>
    </source>
</evidence>
<keyword evidence="8" id="KW-0653">Protein transport</keyword>
<evidence type="ECO:0000256" key="1">
    <source>
        <dbReference type="ARBA" id="ARBA00004648"/>
    </source>
</evidence>
<feature type="transmembrane region" description="Helical" evidence="12">
    <location>
        <begin position="373"/>
        <end position="392"/>
    </location>
</feature>
<evidence type="ECO:0000256" key="11">
    <source>
        <dbReference type="PROSITE-ProRule" id="PRU00221"/>
    </source>
</evidence>
<reference evidence="13" key="2">
    <citation type="journal article" date="2023" name="Proc. Natl. Acad. Sci. U.S.A.">
        <title>A global phylogenomic analysis of the shiitake genus Lentinula.</title>
        <authorList>
            <person name="Sierra-Patev S."/>
            <person name="Min B."/>
            <person name="Naranjo-Ortiz M."/>
            <person name="Looney B."/>
            <person name="Konkel Z."/>
            <person name="Slot J.C."/>
            <person name="Sakamoto Y."/>
            <person name="Steenwyk J.L."/>
            <person name="Rokas A."/>
            <person name="Carro J."/>
            <person name="Camarero S."/>
            <person name="Ferreira P."/>
            <person name="Molpeceres G."/>
            <person name="Ruiz-Duenas F.J."/>
            <person name="Serrano A."/>
            <person name="Henrissat B."/>
            <person name="Drula E."/>
            <person name="Hughes K.W."/>
            <person name="Mata J.L."/>
            <person name="Ishikawa N.K."/>
            <person name="Vargas-Isla R."/>
            <person name="Ushijima S."/>
            <person name="Smith C.A."/>
            <person name="Donoghue J."/>
            <person name="Ahrendt S."/>
            <person name="Andreopoulos W."/>
            <person name="He G."/>
            <person name="LaButti K."/>
            <person name="Lipzen A."/>
            <person name="Ng V."/>
            <person name="Riley R."/>
            <person name="Sandor L."/>
            <person name="Barry K."/>
            <person name="Martinez A.T."/>
            <person name="Xiao Y."/>
            <person name="Gibbons J.G."/>
            <person name="Terashima K."/>
            <person name="Grigoriev I.V."/>
            <person name="Hibbett D."/>
        </authorList>
    </citation>
    <scope>NUCLEOTIDE SEQUENCE</scope>
    <source>
        <strain evidence="13">ET3784</strain>
    </source>
</reference>
<evidence type="ECO:0000256" key="4">
    <source>
        <dbReference type="ARBA" id="ARBA00022692"/>
    </source>
</evidence>
<dbReference type="SUPFAM" id="SSF50998">
    <property type="entry name" value="Quinoprotein alcohol dehydrogenase-like"/>
    <property type="match status" value="1"/>
</dbReference>
<comment type="subcellular location">
    <subcellularLocation>
        <location evidence="1">Endoplasmic reticulum membrane</location>
        <topology evidence="1">Single-pass type II membrane protein</topology>
    </subcellularLocation>
</comment>
<evidence type="ECO:0000256" key="6">
    <source>
        <dbReference type="ARBA" id="ARBA00022824"/>
    </source>
</evidence>
<dbReference type="InterPro" id="IPR015943">
    <property type="entry name" value="WD40/YVTN_repeat-like_dom_sf"/>
</dbReference>
<dbReference type="GO" id="GO:0015031">
    <property type="term" value="P:protein transport"/>
    <property type="evidence" value="ECO:0007669"/>
    <property type="project" value="UniProtKB-KW"/>
</dbReference>
<reference evidence="13" key="1">
    <citation type="submission" date="2022-08" db="EMBL/GenBank/DDBJ databases">
        <authorList>
            <consortium name="DOE Joint Genome Institute"/>
            <person name="Min B."/>
            <person name="Sierra-Patev S."/>
            <person name="Naranjo-Ortiz M."/>
            <person name="Looney B."/>
            <person name="Konkel Z."/>
            <person name="Slot J.C."/>
            <person name="Sakamoto Y."/>
            <person name="Steenwyk J.L."/>
            <person name="Rokas A."/>
            <person name="Carro J."/>
            <person name="Camarero S."/>
            <person name="Ferreira P."/>
            <person name="Molpeceres G."/>
            <person name="Ruiz-duenas F.J."/>
            <person name="Serrano A."/>
            <person name="Henrissat B."/>
            <person name="Drula E."/>
            <person name="Hughes K.W."/>
            <person name="Mata J.L."/>
            <person name="Ishikawa N.K."/>
            <person name="Vargas-Isla R."/>
            <person name="Ushijima S."/>
            <person name="Smith C.A."/>
            <person name="Ahrendt S."/>
            <person name="Andreopoulos W."/>
            <person name="He G."/>
            <person name="LaButti K."/>
            <person name="Lipzen A."/>
            <person name="Ng V."/>
            <person name="Riley R."/>
            <person name="Sandor L."/>
            <person name="Barry K."/>
            <person name="Martinez A.T."/>
            <person name="Xiao Y."/>
            <person name="Gibbons J.G."/>
            <person name="Terashima K."/>
            <person name="Hibbett D.S."/>
            <person name="Grigoriev I.V."/>
        </authorList>
    </citation>
    <scope>NUCLEOTIDE SEQUENCE</scope>
    <source>
        <strain evidence="13">ET3784</strain>
    </source>
</reference>
<evidence type="ECO:0000256" key="8">
    <source>
        <dbReference type="ARBA" id="ARBA00022927"/>
    </source>
</evidence>
<evidence type="ECO:0000313" key="14">
    <source>
        <dbReference type="Proteomes" id="UP001176059"/>
    </source>
</evidence>
<evidence type="ECO:0000256" key="3">
    <source>
        <dbReference type="ARBA" id="ARBA00022574"/>
    </source>
</evidence>
<dbReference type="InterPro" id="IPR045260">
    <property type="entry name" value="Sec12-like"/>
</dbReference>
<keyword evidence="6" id="KW-0256">Endoplasmic reticulum</keyword>
<name>A0AA38MZ96_9AGAR</name>
<dbReference type="GO" id="GO:0006888">
    <property type="term" value="P:endoplasmic reticulum to Golgi vesicle-mediated transport"/>
    <property type="evidence" value="ECO:0007669"/>
    <property type="project" value="TreeGrafter"/>
</dbReference>
<dbReference type="PANTHER" id="PTHR23284:SF0">
    <property type="entry name" value="PROLACTIN REGULATORY ELEMENT-BINDING PROTEIN"/>
    <property type="match status" value="1"/>
</dbReference>
<dbReference type="EMBL" id="JANVFO010000038">
    <property type="protein sequence ID" value="KAJ3729019.1"/>
    <property type="molecule type" value="Genomic_DNA"/>
</dbReference>
<proteinExistence type="predicted"/>
<dbReference type="GO" id="GO:0005085">
    <property type="term" value="F:guanyl-nucleotide exchange factor activity"/>
    <property type="evidence" value="ECO:0007669"/>
    <property type="project" value="InterPro"/>
</dbReference>
<keyword evidence="7" id="KW-0931">ER-Golgi transport</keyword>
<evidence type="ECO:0000256" key="12">
    <source>
        <dbReference type="SAM" id="Phobius"/>
    </source>
</evidence>
<gene>
    <name evidence="13" type="ORF">DFJ43DRAFT_494850</name>
</gene>
<dbReference type="InterPro" id="IPR001680">
    <property type="entry name" value="WD40_rpt"/>
</dbReference>
<dbReference type="GO" id="GO:0003400">
    <property type="term" value="P:regulation of COPII vesicle coating"/>
    <property type="evidence" value="ECO:0007669"/>
    <property type="project" value="TreeGrafter"/>
</dbReference>
<comment type="caution">
    <text evidence="13">The sequence shown here is derived from an EMBL/GenBank/DDBJ whole genome shotgun (WGS) entry which is preliminary data.</text>
</comment>
<dbReference type="AlphaFoldDB" id="A0AA38MZ96"/>
<dbReference type="Gene3D" id="2.130.10.10">
    <property type="entry name" value="YVTN repeat-like/Quinoprotein amine dehydrogenase"/>
    <property type="match status" value="1"/>
</dbReference>
<dbReference type="PROSITE" id="PS50082">
    <property type="entry name" value="WD_REPEATS_2"/>
    <property type="match status" value="1"/>
</dbReference>
<keyword evidence="9 12" id="KW-1133">Transmembrane helix</keyword>
<dbReference type="InterPro" id="IPR011047">
    <property type="entry name" value="Quinoprotein_ADH-like_sf"/>
</dbReference>
<sequence>MRVAHTSHALSAFPVYSSAFLSQSELVIGGGGGATKSGIKNKLRVFQVGNDRSIEQKHELELARGEDAPMSMATDGKTIVCGINSASEMLEKGENENCRVFDVDDGKLSFVRAKGTLLVKPDDLDFQKVTVLSFDGSLLAVAGPNDLSLLSYPSLMPVAQSLKLDKEIYDATFMKTKLIVATTADLQVYSLPDTSTNTASPSKSKKKGKQKASTSLPLLVCEHVIDIPSLFGGASGSSFRAARIHPTLDTVLYTVVNTVPSRSRGKSGPRQAHVSKWNTENWTVEKTRKVGDRGITCFSISPDGKLLGYGSSDLSVGLLDATTLNPVSTILKAHEFPPTTLAFNTNSSLLVSGSADNSIRVITLPDQVRGSNWSFFMLIILTLIVLMVAYALQRYSNTFGW</sequence>
<keyword evidence="14" id="KW-1185">Reference proteome</keyword>
<keyword evidence="3 11" id="KW-0853">WD repeat</keyword>
<dbReference type="PANTHER" id="PTHR23284">
    <property type="entry name" value="PROLACTIN REGULATORY ELEMENT BINDING PROTEIN"/>
    <property type="match status" value="1"/>
</dbReference>
<accession>A0AA38MZ96</accession>
<keyword evidence="4 12" id="KW-0812">Transmembrane</keyword>
<evidence type="ECO:0000256" key="5">
    <source>
        <dbReference type="ARBA" id="ARBA00022737"/>
    </source>
</evidence>
<dbReference type="Proteomes" id="UP001176059">
    <property type="component" value="Unassembled WGS sequence"/>
</dbReference>
<keyword evidence="2" id="KW-0813">Transport</keyword>
<protein>
    <submittedName>
        <fullName evidence="13">WD40 repeat-like protein</fullName>
    </submittedName>
</protein>
<keyword evidence="10 12" id="KW-0472">Membrane</keyword>
<organism evidence="13 14">
    <name type="scientific">Lentinula guzmanii</name>
    <dbReference type="NCBI Taxonomy" id="2804957"/>
    <lineage>
        <taxon>Eukaryota</taxon>
        <taxon>Fungi</taxon>
        <taxon>Dikarya</taxon>
        <taxon>Basidiomycota</taxon>
        <taxon>Agaricomycotina</taxon>
        <taxon>Agaricomycetes</taxon>
        <taxon>Agaricomycetidae</taxon>
        <taxon>Agaricales</taxon>
        <taxon>Marasmiineae</taxon>
        <taxon>Omphalotaceae</taxon>
        <taxon>Lentinula</taxon>
    </lineage>
</organism>
<evidence type="ECO:0000256" key="7">
    <source>
        <dbReference type="ARBA" id="ARBA00022892"/>
    </source>
</evidence>
<dbReference type="GO" id="GO:0005789">
    <property type="term" value="C:endoplasmic reticulum membrane"/>
    <property type="evidence" value="ECO:0007669"/>
    <property type="project" value="UniProtKB-SubCell"/>
</dbReference>